<comment type="similarity">
    <text evidence="2 7">Belongs to the PRP38 family.</text>
</comment>
<dbReference type="Proteomes" id="UP000030656">
    <property type="component" value="Unassembled WGS sequence"/>
</dbReference>
<evidence type="ECO:0000256" key="8">
    <source>
        <dbReference type="SAM" id="MobiDB-lite"/>
    </source>
</evidence>
<comment type="function">
    <text evidence="7">Required for pre-mRNA splicing.</text>
</comment>
<gene>
    <name evidence="9" type="ORF">PFFCH_04030</name>
</gene>
<dbReference type="OrthoDB" id="190958at2759"/>
<keyword evidence="5 7" id="KW-0508">mRNA splicing</keyword>
<evidence type="ECO:0000256" key="2">
    <source>
        <dbReference type="ARBA" id="ARBA00006164"/>
    </source>
</evidence>
<proteinExistence type="inferred from homology"/>
<evidence type="ECO:0000256" key="7">
    <source>
        <dbReference type="RuleBase" id="RU367025"/>
    </source>
</evidence>
<evidence type="ECO:0000313" key="9">
    <source>
        <dbReference type="EMBL" id="ETW28659.1"/>
    </source>
</evidence>
<dbReference type="PANTHER" id="PTHR23142">
    <property type="entry name" value="PRE-MRNA-SPLICING FACTOR 38A-RELATED"/>
    <property type="match status" value="1"/>
</dbReference>
<name>A0A024VIV8_PLAFA</name>
<keyword evidence="3 7" id="KW-0507">mRNA processing</keyword>
<sequence length="542" mass="65401">MEKYFMKKIKGVFSTFKKDNPNINNNNNHNNTNNNNNNHNKSNNNNSTNSNRNDDDNINRQSTQENNSTVGNKRIVGMTNDTYKQEKDLNYFFSENKERKEESNSNHKKKNLKNKGQKKLDSNEKDMPEFSKKMKYTKLYQKENMLSIDNYIKINKKHSLHFVKRKYTKRKLMASNIQNICNFITDKNKNENSRTKKVETESIIDQAINLKYVGGTYGGNRKPTRFLCLILKLLQIQPDKDIIYEYIKNEDFVYLRALGIFYLRLIGKSLEVYNHLEPILFDYRKIRMRLQNGTFEKIYMDVFVDNCLILNNFLDVDFPTLTKRQVLEENNLLQRKNLEYYKALLNISSDNELFKNNEDTTHNKNKEINKNKNEYKQRDMLERHKKINKYSSEDDHNYYHKKEGNYDKNKKHNKIYNHKYNNKYDDEERRHHSDYSSDMDRKSRKKEKKRTHSKYDHKKKKEKRNYSSDSKHSFTSSEYSVQNKKEEHDKKKKKLFFLKKQKKKNYHSSSQSNHSYDENKKDELSIDKWNEIRKELGMKPLK</sequence>
<keyword evidence="6 7" id="KW-0539">Nucleus</keyword>
<dbReference type="AlphaFoldDB" id="A0A024VIV8"/>
<reference evidence="9 10" key="2">
    <citation type="submission" date="2013-02" db="EMBL/GenBank/DDBJ databases">
        <title>The Genome Sequence of Plasmodium falciparum FCH/4.</title>
        <authorList>
            <consortium name="The Broad Institute Genome Sequencing Platform"/>
            <consortium name="The Broad Institute Genome Sequencing Center for Infectious Disease"/>
            <person name="Neafsey D."/>
            <person name="Cheeseman I."/>
            <person name="Volkman S."/>
            <person name="Adams J."/>
            <person name="Walker B."/>
            <person name="Young S.K."/>
            <person name="Zeng Q."/>
            <person name="Gargeya S."/>
            <person name="Fitzgerald M."/>
            <person name="Haas B."/>
            <person name="Abouelleil A."/>
            <person name="Alvarado L."/>
            <person name="Arachchi H.M."/>
            <person name="Berlin A.M."/>
            <person name="Chapman S.B."/>
            <person name="Dewar J."/>
            <person name="Goldberg J."/>
            <person name="Griggs A."/>
            <person name="Gujja S."/>
            <person name="Hansen M."/>
            <person name="Howarth C."/>
            <person name="Imamovic A."/>
            <person name="Larimer J."/>
            <person name="McCowan C."/>
            <person name="Murphy C."/>
            <person name="Neiman D."/>
            <person name="Pearson M."/>
            <person name="Priest M."/>
            <person name="Roberts A."/>
            <person name="Saif S."/>
            <person name="Shea T."/>
            <person name="Sisk P."/>
            <person name="Sykes S."/>
            <person name="Wortman J."/>
            <person name="Nusbaum C."/>
            <person name="Birren B."/>
        </authorList>
    </citation>
    <scope>NUCLEOTIDE SEQUENCE [LARGE SCALE GENOMIC DNA]</scope>
    <source>
        <strain evidence="9 10">FCH/4</strain>
    </source>
</reference>
<evidence type="ECO:0000256" key="3">
    <source>
        <dbReference type="ARBA" id="ARBA00022664"/>
    </source>
</evidence>
<feature type="region of interest" description="Disordered" evidence="8">
    <location>
        <begin position="354"/>
        <end position="524"/>
    </location>
</feature>
<feature type="compositionally biased region" description="Basic and acidic residues" evidence="8">
    <location>
        <begin position="354"/>
        <end position="382"/>
    </location>
</feature>
<dbReference type="Pfam" id="PF03371">
    <property type="entry name" value="PRP38"/>
    <property type="match status" value="1"/>
</dbReference>
<feature type="compositionally biased region" description="Basic and acidic residues" evidence="8">
    <location>
        <begin position="118"/>
        <end position="129"/>
    </location>
</feature>
<feature type="region of interest" description="Disordered" evidence="8">
    <location>
        <begin position="16"/>
        <end position="81"/>
    </location>
</feature>
<dbReference type="InterPro" id="IPR005037">
    <property type="entry name" value="PRP38"/>
</dbReference>
<dbReference type="EMBL" id="KI928023">
    <property type="protein sequence ID" value="ETW28659.1"/>
    <property type="molecule type" value="Genomic_DNA"/>
</dbReference>
<accession>A0A024VIV8</accession>
<reference evidence="9 10" key="1">
    <citation type="submission" date="2013-02" db="EMBL/GenBank/DDBJ databases">
        <title>The Genome Annotation of Plasmodium falciparum FCH/4.</title>
        <authorList>
            <consortium name="The Broad Institute Genome Sequencing Platform"/>
            <consortium name="The Broad Institute Genome Sequencing Center for Infectious Disease"/>
            <person name="Neafsey D."/>
            <person name="Hoffman S."/>
            <person name="Volkman S."/>
            <person name="Rosenthal P."/>
            <person name="Walker B."/>
            <person name="Young S.K."/>
            <person name="Zeng Q."/>
            <person name="Gargeya S."/>
            <person name="Fitzgerald M."/>
            <person name="Haas B."/>
            <person name="Abouelleil A."/>
            <person name="Allen A.W."/>
            <person name="Alvarado L."/>
            <person name="Arachchi H.M."/>
            <person name="Berlin A.M."/>
            <person name="Chapman S.B."/>
            <person name="Gainer-Dewar J."/>
            <person name="Goldberg J."/>
            <person name="Griggs A."/>
            <person name="Gujja S."/>
            <person name="Hansen M."/>
            <person name="Howarth C."/>
            <person name="Imamovic A."/>
            <person name="Ireland A."/>
            <person name="Larimer J."/>
            <person name="McCowan C."/>
            <person name="Murphy C."/>
            <person name="Pearson M."/>
            <person name="Poon T.W."/>
            <person name="Priest M."/>
            <person name="Roberts A."/>
            <person name="Saif S."/>
            <person name="Shea T."/>
            <person name="Sisk P."/>
            <person name="Sykes S."/>
            <person name="Wortman J."/>
            <person name="Nusbaum C."/>
            <person name="Birren B."/>
        </authorList>
    </citation>
    <scope>NUCLEOTIDE SEQUENCE [LARGE SCALE GENOMIC DNA]</scope>
    <source>
        <strain evidence="9 10">FCH/4</strain>
    </source>
</reference>
<feature type="region of interest" description="Disordered" evidence="8">
    <location>
        <begin position="96"/>
        <end position="129"/>
    </location>
</feature>
<feature type="compositionally biased region" description="Basic and acidic residues" evidence="8">
    <location>
        <begin position="96"/>
        <end position="105"/>
    </location>
</feature>
<feature type="compositionally biased region" description="Basic and acidic residues" evidence="8">
    <location>
        <begin position="391"/>
        <end position="408"/>
    </location>
</feature>
<evidence type="ECO:0000256" key="5">
    <source>
        <dbReference type="ARBA" id="ARBA00023187"/>
    </source>
</evidence>
<protein>
    <recommendedName>
        <fullName evidence="7">Pre-mRNA-splicing factor 38</fullName>
    </recommendedName>
</protein>
<evidence type="ECO:0000256" key="1">
    <source>
        <dbReference type="ARBA" id="ARBA00004123"/>
    </source>
</evidence>
<organism evidence="9 10">
    <name type="scientific">Plasmodium falciparum FCH/4</name>
    <dbReference type="NCBI Taxonomy" id="1036724"/>
    <lineage>
        <taxon>Eukaryota</taxon>
        <taxon>Sar</taxon>
        <taxon>Alveolata</taxon>
        <taxon>Apicomplexa</taxon>
        <taxon>Aconoidasida</taxon>
        <taxon>Haemosporida</taxon>
        <taxon>Plasmodiidae</taxon>
        <taxon>Plasmodium</taxon>
        <taxon>Plasmodium (Laverania)</taxon>
    </lineage>
</organism>
<feature type="compositionally biased region" description="Basic residues" evidence="8">
    <location>
        <begin position="106"/>
        <end position="117"/>
    </location>
</feature>
<feature type="compositionally biased region" description="Basic and acidic residues" evidence="8">
    <location>
        <begin position="515"/>
        <end position="524"/>
    </location>
</feature>
<evidence type="ECO:0000313" key="10">
    <source>
        <dbReference type="Proteomes" id="UP000030656"/>
    </source>
</evidence>
<feature type="compositionally biased region" description="Basic residues" evidence="8">
    <location>
        <begin position="442"/>
        <end position="463"/>
    </location>
</feature>
<comment type="subcellular location">
    <subcellularLocation>
        <location evidence="1 7">Nucleus</location>
    </subcellularLocation>
</comment>
<feature type="compositionally biased region" description="Polar residues" evidence="8">
    <location>
        <begin position="61"/>
        <end position="71"/>
    </location>
</feature>
<feature type="compositionally biased region" description="Basic residues" evidence="8">
    <location>
        <begin position="490"/>
        <end position="506"/>
    </location>
</feature>
<feature type="compositionally biased region" description="Basic and acidic residues" evidence="8">
    <location>
        <begin position="422"/>
        <end position="441"/>
    </location>
</feature>
<feature type="compositionally biased region" description="Low complexity" evidence="8">
    <location>
        <begin position="21"/>
        <end position="51"/>
    </location>
</feature>
<evidence type="ECO:0000256" key="4">
    <source>
        <dbReference type="ARBA" id="ARBA00022728"/>
    </source>
</evidence>
<keyword evidence="4 7" id="KW-0747">Spliceosome</keyword>
<dbReference type="GO" id="GO:0000398">
    <property type="term" value="P:mRNA splicing, via spliceosome"/>
    <property type="evidence" value="ECO:0007669"/>
    <property type="project" value="UniProtKB-UniRule"/>
</dbReference>
<evidence type="ECO:0000256" key="6">
    <source>
        <dbReference type="ARBA" id="ARBA00023242"/>
    </source>
</evidence>
<dbReference type="GO" id="GO:0005681">
    <property type="term" value="C:spliceosomal complex"/>
    <property type="evidence" value="ECO:0007669"/>
    <property type="project" value="UniProtKB-KW"/>
</dbReference>
<feature type="compositionally biased region" description="Basic residues" evidence="8">
    <location>
        <begin position="409"/>
        <end position="421"/>
    </location>
</feature>